<feature type="chain" id="PRO_5022065359" description="Carboxypeptidase family protein" evidence="1">
    <location>
        <begin position="25"/>
        <end position="249"/>
    </location>
</feature>
<keyword evidence="1" id="KW-0732">Signal</keyword>
<feature type="signal peptide" evidence="1">
    <location>
        <begin position="1"/>
        <end position="24"/>
    </location>
</feature>
<evidence type="ECO:0000313" key="2">
    <source>
        <dbReference type="EMBL" id="TWI06098.1"/>
    </source>
</evidence>
<dbReference type="OrthoDB" id="939978at2"/>
<proteinExistence type="predicted"/>
<protein>
    <recommendedName>
        <fullName evidence="4">Carboxypeptidase family protein</fullName>
    </recommendedName>
</protein>
<dbReference type="RefSeq" id="WP_144897898.1">
    <property type="nucleotide sequence ID" value="NZ_VLKN01000001.1"/>
</dbReference>
<dbReference type="SUPFAM" id="SSF49464">
    <property type="entry name" value="Carboxypeptidase regulatory domain-like"/>
    <property type="match status" value="1"/>
</dbReference>
<dbReference type="Gene3D" id="2.60.40.1120">
    <property type="entry name" value="Carboxypeptidase-like, regulatory domain"/>
    <property type="match status" value="1"/>
</dbReference>
<dbReference type="EMBL" id="VLKN01000001">
    <property type="protein sequence ID" value="TWI06098.1"/>
    <property type="molecule type" value="Genomic_DNA"/>
</dbReference>
<reference evidence="2 3" key="1">
    <citation type="journal article" date="2015" name="Stand. Genomic Sci.">
        <title>Genomic Encyclopedia of Bacterial and Archaeal Type Strains, Phase III: the genomes of soil and plant-associated and newly described type strains.</title>
        <authorList>
            <person name="Whitman W.B."/>
            <person name="Woyke T."/>
            <person name="Klenk H.P."/>
            <person name="Zhou Y."/>
            <person name="Lilburn T.G."/>
            <person name="Beck B.J."/>
            <person name="De Vos P."/>
            <person name="Vandamme P."/>
            <person name="Eisen J.A."/>
            <person name="Garrity G."/>
            <person name="Hugenholtz P."/>
            <person name="Kyrpides N.C."/>
        </authorList>
    </citation>
    <scope>NUCLEOTIDE SEQUENCE [LARGE SCALE GENOMIC DNA]</scope>
    <source>
        <strain evidence="2 3">CGMCC 1.10821</strain>
    </source>
</reference>
<dbReference type="Proteomes" id="UP000315167">
    <property type="component" value="Unassembled WGS sequence"/>
</dbReference>
<organism evidence="2 3">
    <name type="scientific">Luteimonas cucumeris</name>
    <dbReference type="NCBI Taxonomy" id="985012"/>
    <lineage>
        <taxon>Bacteria</taxon>
        <taxon>Pseudomonadati</taxon>
        <taxon>Pseudomonadota</taxon>
        <taxon>Gammaproteobacteria</taxon>
        <taxon>Lysobacterales</taxon>
        <taxon>Lysobacteraceae</taxon>
        <taxon>Luteimonas</taxon>
    </lineage>
</organism>
<accession>A0A562LEQ9</accession>
<evidence type="ECO:0008006" key="4">
    <source>
        <dbReference type="Google" id="ProtNLM"/>
    </source>
</evidence>
<gene>
    <name evidence="2" type="ORF">IP90_00361</name>
</gene>
<dbReference type="PROSITE" id="PS51257">
    <property type="entry name" value="PROKAR_LIPOPROTEIN"/>
    <property type="match status" value="1"/>
</dbReference>
<dbReference type="InterPro" id="IPR008969">
    <property type="entry name" value="CarboxyPept-like_regulatory"/>
</dbReference>
<name>A0A562LEQ9_9GAMM</name>
<sequence length="249" mass="27507">MKQPTAALFVTLALLGLSACEIQADNTAPRAATGYATGTARDTQGNPIAGAKILLDNSVYYASYIHGSTRDDGSYRIKAQPGAWRAYASIRKAYNGKTYTLELHPDNIDAFDDEGAVRNFTWKLEGRTPENDYGYYGGFIQLSTDLDFSADLDNVELALTPSGPLIDGSPGKSLRLRLGDHYWIDRYQIEDIPIGRYRVEATLKSDEGDRRLRIQDWHTKGEFKPEFQLDFIPDPGSGVDNSASIVIGD</sequence>
<comment type="caution">
    <text evidence="2">The sequence shown here is derived from an EMBL/GenBank/DDBJ whole genome shotgun (WGS) entry which is preliminary data.</text>
</comment>
<evidence type="ECO:0000313" key="3">
    <source>
        <dbReference type="Proteomes" id="UP000315167"/>
    </source>
</evidence>
<keyword evidence="3" id="KW-1185">Reference proteome</keyword>
<dbReference type="AlphaFoldDB" id="A0A562LEQ9"/>
<evidence type="ECO:0000256" key="1">
    <source>
        <dbReference type="SAM" id="SignalP"/>
    </source>
</evidence>